<dbReference type="Gene3D" id="2.60.120.200">
    <property type="match status" value="1"/>
</dbReference>
<proteinExistence type="predicted"/>
<feature type="binding site" evidence="6">
    <location>
        <position position="184"/>
    </location>
    <ligand>
        <name>Zn(2+)</name>
        <dbReference type="ChEBI" id="CHEBI:29105"/>
        <note>catalytic</note>
    </ligand>
</feature>
<feature type="domain" description="Peptidase M12A" evidence="10">
    <location>
        <begin position="77"/>
        <end position="279"/>
    </location>
</feature>
<evidence type="ECO:0000256" key="5">
    <source>
        <dbReference type="ARBA" id="ARBA00023049"/>
    </source>
</evidence>
<keyword evidence="7" id="KW-0732">Signal</keyword>
<evidence type="ECO:0000256" key="3">
    <source>
        <dbReference type="ARBA" id="ARBA00022801"/>
    </source>
</evidence>
<dbReference type="InterPro" id="IPR001506">
    <property type="entry name" value="Peptidase_M12A"/>
</dbReference>
<dbReference type="PANTHER" id="PTHR10127:SF780">
    <property type="entry name" value="METALLOENDOPEPTIDASE"/>
    <property type="match status" value="1"/>
</dbReference>
<dbReference type="PROSITE" id="PS50060">
    <property type="entry name" value="MAM_2"/>
    <property type="match status" value="1"/>
</dbReference>
<evidence type="ECO:0000256" key="2">
    <source>
        <dbReference type="ARBA" id="ARBA00022723"/>
    </source>
</evidence>
<dbReference type="SMART" id="SM00235">
    <property type="entry name" value="ZnMc"/>
    <property type="match status" value="1"/>
</dbReference>
<evidence type="ECO:0000259" key="9">
    <source>
        <dbReference type="PROSITE" id="PS50060"/>
    </source>
</evidence>
<dbReference type="InterPro" id="IPR006026">
    <property type="entry name" value="Peptidase_Metallo"/>
</dbReference>
<reference evidence="11" key="1">
    <citation type="submission" date="2015-12" db="EMBL/GenBank/DDBJ databases">
        <title>De novo transcriptome assembly of four potential Pierce s Disease insect vectors from Arizona vineyards.</title>
        <authorList>
            <person name="Tassone E.E."/>
        </authorList>
    </citation>
    <scope>NUCLEOTIDE SEQUENCE</scope>
</reference>
<evidence type="ECO:0000256" key="7">
    <source>
        <dbReference type="RuleBase" id="RU361183"/>
    </source>
</evidence>
<keyword evidence="1 6" id="KW-0645">Protease</keyword>
<keyword evidence="3 6" id="KW-0378">Hydrolase</keyword>
<dbReference type="SMART" id="SM00137">
    <property type="entry name" value="MAM"/>
    <property type="match status" value="1"/>
</dbReference>
<dbReference type="SUPFAM" id="SSF55486">
    <property type="entry name" value="Metalloproteases ('zincins'), catalytic domain"/>
    <property type="match status" value="1"/>
</dbReference>
<dbReference type="Pfam" id="PF01400">
    <property type="entry name" value="Astacin"/>
    <property type="match status" value="1"/>
</dbReference>
<dbReference type="PRINTS" id="PR00480">
    <property type="entry name" value="ASTACIN"/>
</dbReference>
<keyword evidence="4 6" id="KW-0862">Zinc</keyword>
<feature type="compositionally biased region" description="Acidic residues" evidence="8">
    <location>
        <begin position="468"/>
        <end position="497"/>
    </location>
</feature>
<dbReference type="PROSITE" id="PS51864">
    <property type="entry name" value="ASTACIN"/>
    <property type="match status" value="1"/>
</dbReference>
<feature type="binding site" evidence="6">
    <location>
        <position position="178"/>
    </location>
    <ligand>
        <name>Zn(2+)</name>
        <dbReference type="ChEBI" id="CHEBI:29105"/>
        <note>catalytic</note>
    </ligand>
</feature>
<feature type="binding site" evidence="6">
    <location>
        <position position="174"/>
    </location>
    <ligand>
        <name>Zn(2+)</name>
        <dbReference type="ChEBI" id="CHEBI:29105"/>
        <note>catalytic</note>
    </ligand>
</feature>
<dbReference type="InterPro" id="IPR013320">
    <property type="entry name" value="ConA-like_dom_sf"/>
</dbReference>
<dbReference type="PANTHER" id="PTHR10127">
    <property type="entry name" value="DISCOIDIN, CUB, EGF, LAMININ , AND ZINC METALLOPROTEASE DOMAIN CONTAINING"/>
    <property type="match status" value="1"/>
</dbReference>
<dbReference type="GO" id="GO:0016020">
    <property type="term" value="C:membrane"/>
    <property type="evidence" value="ECO:0007669"/>
    <property type="project" value="InterPro"/>
</dbReference>
<feature type="region of interest" description="Disordered" evidence="8">
    <location>
        <begin position="465"/>
        <end position="504"/>
    </location>
</feature>
<dbReference type="Pfam" id="PF00629">
    <property type="entry name" value="MAM"/>
    <property type="match status" value="1"/>
</dbReference>
<evidence type="ECO:0000313" key="11">
    <source>
        <dbReference type="EMBL" id="JAS35581.1"/>
    </source>
</evidence>
<dbReference type="EC" id="3.4.24.-" evidence="7"/>
<organism evidence="11">
    <name type="scientific">Clastoptera arizonana</name>
    <name type="common">Arizona spittle bug</name>
    <dbReference type="NCBI Taxonomy" id="38151"/>
    <lineage>
        <taxon>Eukaryota</taxon>
        <taxon>Metazoa</taxon>
        <taxon>Ecdysozoa</taxon>
        <taxon>Arthropoda</taxon>
        <taxon>Hexapoda</taxon>
        <taxon>Insecta</taxon>
        <taxon>Pterygota</taxon>
        <taxon>Neoptera</taxon>
        <taxon>Paraneoptera</taxon>
        <taxon>Hemiptera</taxon>
        <taxon>Auchenorrhyncha</taxon>
        <taxon>Cercopoidea</taxon>
        <taxon>Clastopteridae</taxon>
        <taxon>Clastoptera</taxon>
    </lineage>
</organism>
<feature type="active site" evidence="6">
    <location>
        <position position="175"/>
    </location>
</feature>
<protein>
    <recommendedName>
        <fullName evidence="7">Metalloendopeptidase</fullName>
        <ecNumber evidence="7">3.4.24.-</ecNumber>
    </recommendedName>
</protein>
<dbReference type="InterPro" id="IPR024079">
    <property type="entry name" value="MetalloPept_cat_dom_sf"/>
</dbReference>
<feature type="signal peptide" evidence="7">
    <location>
        <begin position="1"/>
        <end position="18"/>
    </location>
</feature>
<evidence type="ECO:0000256" key="6">
    <source>
        <dbReference type="PROSITE-ProRule" id="PRU01211"/>
    </source>
</evidence>
<sequence length="537" mass="60823">MIFSTHFLCFAILSSVHCYPIVENLTEIIKIKGDAGKPIKGRHPPIGPGTDKGLYNEGFFEGDIYKPKVPGNGESRNAVSEKRLLWPYGAVIYKTSDDVGCPDSPQCEILMKAMSHYHQKSCVRFKEWSGEDNFVEVFYNQDSSACWSPVGRIGSGVQRLSLGQRCWYFGIVVHELGHSMGFWHEMNRPDRDDWIYVYWQNIIKGFSSAFATHDSKSVDTLGEKFDYKSIMMYDEYAFSKDGVSPTLQSKTGVEIGPIWKKKGLSASDIRRIHKLYHCTGNKQKEGFPYNVACNFNSHTCGFKNGGSAVWNWRNVNSTDGYVYSSYETVGTTTGYFLSVNFHAVSPQDKTRGPLGCVRFWYLLQGDGNSSLKLLHAYLNKSTQLFHDPDTTFELWSNNTVGNKWNYVEVPLYVTRPFKLIFESQFEDKATYGTIALDDVEILYEECPEPVTTLKTTTTTMLSETTIDPGEEVTDENETGEQATDENEMGEEATETSTDDGKVRGNLDHVLHKEGRHRLPNIRNTQSTFKTITIHVNE</sequence>
<dbReference type="GO" id="GO:0004222">
    <property type="term" value="F:metalloendopeptidase activity"/>
    <property type="evidence" value="ECO:0007669"/>
    <property type="project" value="UniProtKB-UniRule"/>
</dbReference>
<gene>
    <name evidence="11" type="ORF">g.11089</name>
</gene>
<feature type="domain" description="MAM" evidence="9">
    <location>
        <begin position="291"/>
        <end position="448"/>
    </location>
</feature>
<evidence type="ECO:0000259" key="10">
    <source>
        <dbReference type="PROSITE" id="PS51864"/>
    </source>
</evidence>
<evidence type="ECO:0000256" key="8">
    <source>
        <dbReference type="SAM" id="MobiDB-lite"/>
    </source>
</evidence>
<keyword evidence="2 6" id="KW-0479">Metal-binding</keyword>
<name>A0A1B6ECD0_9HEMI</name>
<comment type="cofactor">
    <cofactor evidence="6 7">
        <name>Zn(2+)</name>
        <dbReference type="ChEBI" id="CHEBI:29105"/>
    </cofactor>
    <text evidence="6 7">Binds 1 zinc ion per subunit.</text>
</comment>
<dbReference type="AlphaFoldDB" id="A0A1B6ECD0"/>
<dbReference type="InterPro" id="IPR000998">
    <property type="entry name" value="MAM_dom"/>
</dbReference>
<dbReference type="EMBL" id="GEDC01001717">
    <property type="protein sequence ID" value="JAS35581.1"/>
    <property type="molecule type" value="Transcribed_RNA"/>
</dbReference>
<keyword evidence="5 6" id="KW-0482">Metalloprotease</keyword>
<dbReference type="InterPro" id="IPR034035">
    <property type="entry name" value="Astacin-like_dom"/>
</dbReference>
<feature type="chain" id="PRO_5008447191" description="Metalloendopeptidase" evidence="7">
    <location>
        <begin position="19"/>
        <end position="537"/>
    </location>
</feature>
<dbReference type="GO" id="GO:0006508">
    <property type="term" value="P:proteolysis"/>
    <property type="evidence" value="ECO:0007669"/>
    <property type="project" value="UniProtKB-KW"/>
</dbReference>
<accession>A0A1B6ECD0</accession>
<evidence type="ECO:0000256" key="4">
    <source>
        <dbReference type="ARBA" id="ARBA00022833"/>
    </source>
</evidence>
<comment type="caution">
    <text evidence="6">Lacks conserved residue(s) required for the propagation of feature annotation.</text>
</comment>
<dbReference type="Gene3D" id="3.40.390.10">
    <property type="entry name" value="Collagenase (Catalytic Domain)"/>
    <property type="match status" value="1"/>
</dbReference>
<dbReference type="GO" id="GO:0008270">
    <property type="term" value="F:zinc ion binding"/>
    <property type="evidence" value="ECO:0007669"/>
    <property type="project" value="UniProtKB-UniRule"/>
</dbReference>
<evidence type="ECO:0000256" key="1">
    <source>
        <dbReference type="ARBA" id="ARBA00022670"/>
    </source>
</evidence>
<dbReference type="CDD" id="cd04280">
    <property type="entry name" value="ZnMc_astacin_like"/>
    <property type="match status" value="1"/>
</dbReference>
<dbReference type="SUPFAM" id="SSF49899">
    <property type="entry name" value="Concanavalin A-like lectins/glucanases"/>
    <property type="match status" value="1"/>
</dbReference>
<dbReference type="CDD" id="cd06263">
    <property type="entry name" value="MAM"/>
    <property type="match status" value="1"/>
</dbReference>